<evidence type="ECO:0000256" key="2">
    <source>
        <dbReference type="PROSITE-ProRule" id="PRU00169"/>
    </source>
</evidence>
<dbReference type="PROSITE" id="PS50110">
    <property type="entry name" value="RESPONSE_REGULATORY"/>
    <property type="match status" value="1"/>
</dbReference>
<evidence type="ECO:0000256" key="1">
    <source>
        <dbReference type="ARBA" id="ARBA00023125"/>
    </source>
</evidence>
<reference evidence="7" key="1">
    <citation type="journal article" date="2019" name="Int. J. Syst. Evol. Microbiol.">
        <title>The Global Catalogue of Microorganisms (GCM) 10K type strain sequencing project: providing services to taxonomists for standard genome sequencing and annotation.</title>
        <authorList>
            <consortium name="The Broad Institute Genomics Platform"/>
            <consortium name="The Broad Institute Genome Sequencing Center for Infectious Disease"/>
            <person name="Wu L."/>
            <person name="Ma J."/>
        </authorList>
    </citation>
    <scope>NUCLEOTIDE SEQUENCE [LARGE SCALE GENOMIC DNA]</scope>
    <source>
        <strain evidence="7">JCM 19015</strain>
    </source>
</reference>
<dbReference type="InterPro" id="IPR001867">
    <property type="entry name" value="OmpR/PhoB-type_DNA-bd"/>
</dbReference>
<dbReference type="EMBL" id="BAABLP010000001">
    <property type="protein sequence ID" value="GAA4734580.1"/>
    <property type="molecule type" value="Genomic_DNA"/>
</dbReference>
<dbReference type="InterPro" id="IPR011006">
    <property type="entry name" value="CheY-like_superfamily"/>
</dbReference>
<dbReference type="InterPro" id="IPR039420">
    <property type="entry name" value="WalR-like"/>
</dbReference>
<name>A0ABP8YMH6_9MICO</name>
<sequence length="228" mass="24954">MPVRVLVADDDPQILKALRIILTAHGYDVSLARDGREAIDVAAHDRPDVIVLDLGMPGLDGVAVIEAVRGWATTPILVVSGRTDTSGKVDALDAGADDYVTKPFATEELLARLRALTRRVSETADAPTVAFGDVVVDLAARRVTRAGAEVRLTPTEWAVLEQLVRNPRRLVTQQTLLTSVWGPTHTRDSGYLRIYLGTLRKKLEPEPSRPRHLITEPGIGYRFVPDPD</sequence>
<evidence type="ECO:0000259" key="4">
    <source>
        <dbReference type="PROSITE" id="PS50110"/>
    </source>
</evidence>
<accession>A0ABP8YMH6</accession>
<dbReference type="PANTHER" id="PTHR48111">
    <property type="entry name" value="REGULATOR OF RPOS"/>
    <property type="match status" value="1"/>
</dbReference>
<dbReference type="InterPro" id="IPR036388">
    <property type="entry name" value="WH-like_DNA-bd_sf"/>
</dbReference>
<dbReference type="CDD" id="cd00383">
    <property type="entry name" value="trans_reg_C"/>
    <property type="match status" value="1"/>
</dbReference>
<dbReference type="PANTHER" id="PTHR48111:SF50">
    <property type="entry name" value="KDP OPERON TRANSCRIPTIONAL REGULATORY PROTEIN KDPE"/>
    <property type="match status" value="1"/>
</dbReference>
<organism evidence="6 7">
    <name type="scientific">Amnibacterium soli</name>
    <dbReference type="NCBI Taxonomy" id="1282736"/>
    <lineage>
        <taxon>Bacteria</taxon>
        <taxon>Bacillati</taxon>
        <taxon>Actinomycetota</taxon>
        <taxon>Actinomycetes</taxon>
        <taxon>Micrococcales</taxon>
        <taxon>Microbacteriaceae</taxon>
        <taxon>Amnibacterium</taxon>
    </lineage>
</organism>
<dbReference type="Pfam" id="PF00072">
    <property type="entry name" value="Response_reg"/>
    <property type="match status" value="1"/>
</dbReference>
<keyword evidence="2" id="KW-0597">Phosphoprotein</keyword>
<evidence type="ECO:0000313" key="7">
    <source>
        <dbReference type="Proteomes" id="UP001500121"/>
    </source>
</evidence>
<gene>
    <name evidence="6" type="ORF">GCM10025783_00220</name>
</gene>
<dbReference type="Pfam" id="PF00486">
    <property type="entry name" value="Trans_reg_C"/>
    <property type="match status" value="1"/>
</dbReference>
<keyword evidence="7" id="KW-1185">Reference proteome</keyword>
<dbReference type="Proteomes" id="UP001500121">
    <property type="component" value="Unassembled WGS sequence"/>
</dbReference>
<dbReference type="SMART" id="SM00862">
    <property type="entry name" value="Trans_reg_C"/>
    <property type="match status" value="1"/>
</dbReference>
<dbReference type="SMART" id="SM00448">
    <property type="entry name" value="REC"/>
    <property type="match status" value="1"/>
</dbReference>
<protein>
    <submittedName>
        <fullName evidence="6">Response regulator</fullName>
    </submittedName>
</protein>
<dbReference type="Gene3D" id="6.10.250.690">
    <property type="match status" value="1"/>
</dbReference>
<feature type="domain" description="Response regulatory" evidence="4">
    <location>
        <begin position="4"/>
        <end position="117"/>
    </location>
</feature>
<evidence type="ECO:0000256" key="3">
    <source>
        <dbReference type="PROSITE-ProRule" id="PRU01091"/>
    </source>
</evidence>
<evidence type="ECO:0000259" key="5">
    <source>
        <dbReference type="PROSITE" id="PS51755"/>
    </source>
</evidence>
<feature type="DNA-binding region" description="OmpR/PhoB-type" evidence="3">
    <location>
        <begin position="126"/>
        <end position="225"/>
    </location>
</feature>
<proteinExistence type="predicted"/>
<feature type="modified residue" description="4-aspartylphosphate" evidence="2">
    <location>
        <position position="53"/>
    </location>
</feature>
<dbReference type="SUPFAM" id="SSF52172">
    <property type="entry name" value="CheY-like"/>
    <property type="match status" value="1"/>
</dbReference>
<dbReference type="InterPro" id="IPR001789">
    <property type="entry name" value="Sig_transdc_resp-reg_receiver"/>
</dbReference>
<evidence type="ECO:0000313" key="6">
    <source>
        <dbReference type="EMBL" id="GAA4734580.1"/>
    </source>
</evidence>
<feature type="domain" description="OmpR/PhoB-type" evidence="5">
    <location>
        <begin position="126"/>
        <end position="225"/>
    </location>
</feature>
<comment type="caution">
    <text evidence="6">The sequence shown here is derived from an EMBL/GenBank/DDBJ whole genome shotgun (WGS) entry which is preliminary data.</text>
</comment>
<keyword evidence="1 3" id="KW-0238">DNA-binding</keyword>
<dbReference type="PROSITE" id="PS51755">
    <property type="entry name" value="OMPR_PHOB"/>
    <property type="match status" value="1"/>
</dbReference>
<dbReference type="Gene3D" id="3.40.50.2300">
    <property type="match status" value="1"/>
</dbReference>
<dbReference type="Gene3D" id="1.10.10.10">
    <property type="entry name" value="Winged helix-like DNA-binding domain superfamily/Winged helix DNA-binding domain"/>
    <property type="match status" value="1"/>
</dbReference>